<proteinExistence type="predicted"/>
<protein>
    <recommendedName>
        <fullName evidence="3">3-deoxy-D-arabino-heptulosonate 7-phosphate synthase</fullName>
    </recommendedName>
</protein>
<dbReference type="OrthoDB" id="9063572at2"/>
<dbReference type="Proteomes" id="UP000289184">
    <property type="component" value="Unassembled WGS sequence"/>
</dbReference>
<dbReference type="AlphaFoldDB" id="A0A446CIS0"/>
<reference evidence="1 2" key="1">
    <citation type="submission" date="2018-07" db="EMBL/GenBank/DDBJ databases">
        <authorList>
            <person name="Peeters C."/>
        </authorList>
    </citation>
    <scope>NUCLEOTIDE SEQUENCE [LARGE SCALE GENOMIC DNA]</scope>
    <source>
        <strain evidence="1 2">LMG 3411</strain>
    </source>
</reference>
<organism evidence="1 2">
    <name type="scientific">Achromobacter agilis</name>
    <dbReference type="NCBI Taxonomy" id="1353888"/>
    <lineage>
        <taxon>Bacteria</taxon>
        <taxon>Pseudomonadati</taxon>
        <taxon>Pseudomonadota</taxon>
        <taxon>Betaproteobacteria</taxon>
        <taxon>Burkholderiales</taxon>
        <taxon>Alcaligenaceae</taxon>
        <taxon>Achromobacter</taxon>
    </lineage>
</organism>
<keyword evidence="2" id="KW-1185">Reference proteome</keyword>
<dbReference type="EMBL" id="UFQB01000013">
    <property type="protein sequence ID" value="SSW67807.1"/>
    <property type="molecule type" value="Genomic_DNA"/>
</dbReference>
<evidence type="ECO:0000313" key="1">
    <source>
        <dbReference type="EMBL" id="SSW67807.1"/>
    </source>
</evidence>
<gene>
    <name evidence="1" type="ORF">AGI3411_03290</name>
</gene>
<evidence type="ECO:0008006" key="3">
    <source>
        <dbReference type="Google" id="ProtNLM"/>
    </source>
</evidence>
<accession>A0A446CIS0</accession>
<dbReference type="RefSeq" id="WP_129528459.1">
    <property type="nucleotide sequence ID" value="NZ_UFQB01000013.1"/>
</dbReference>
<evidence type="ECO:0000313" key="2">
    <source>
        <dbReference type="Proteomes" id="UP000289184"/>
    </source>
</evidence>
<sequence length="469" mass="49680">MSLPPPHPLLDATLRAVARRYRVPALCDLPRHGAAPATALACAIERARKSVAGGHAPAPAVRHAFLEALARLIRDALRADDGDPVFQAMLLRHRLAPVREYASLSAGAAQDRREILAAANAVAHPAKVERMPEGAPREAMARLHAAGASESWTALSDAARQLRDLPTAADAPPAGPALERLLGNPALTRLQRLDVLESDDGVRRYRALWEQQGPRPGSATAAAQGSASRKRGAAVEALALHALEALALRLNGAEGKVAYRAVSSMRVPPSIPASAERAKSEWDAALLRHADSGGAAPAWDLCLLLEAKASADAAGTDFPRLLRGLRLLAHANARDTYTFSTRQGAFPLRGLSLHALPTGGDALEKSVLYFCDAPAEAMPRLLGAASRMQLLSSQASLEFANRLAQGQDAGLDALAPVWHQLLESPQWSGVLQQYPMLRQARGLMVHADDLMAAIDGAAGLQCHGFPPLS</sequence>
<name>A0A446CIS0_9BURK</name>